<dbReference type="RefSeq" id="WP_255889091.1">
    <property type="nucleotide sequence ID" value="NZ_JAFMZM010000001.1"/>
</dbReference>
<keyword evidence="2" id="KW-1185">Reference proteome</keyword>
<protein>
    <recommendedName>
        <fullName evidence="3">HNH endonuclease</fullName>
    </recommendedName>
</protein>
<organism evidence="1 2">
    <name type="scientific">Nocardioides astragali</name>
    <dbReference type="NCBI Taxonomy" id="1776736"/>
    <lineage>
        <taxon>Bacteria</taxon>
        <taxon>Bacillati</taxon>
        <taxon>Actinomycetota</taxon>
        <taxon>Actinomycetes</taxon>
        <taxon>Propionibacteriales</taxon>
        <taxon>Nocardioidaceae</taxon>
        <taxon>Nocardioides</taxon>
    </lineage>
</organism>
<dbReference type="Proteomes" id="UP001596524">
    <property type="component" value="Unassembled WGS sequence"/>
</dbReference>
<gene>
    <name evidence="1" type="ORF">ACFQO6_19605</name>
</gene>
<dbReference type="EMBL" id="JBHTCH010000025">
    <property type="protein sequence ID" value="MFC7362485.1"/>
    <property type="molecule type" value="Genomic_DNA"/>
</dbReference>
<reference evidence="2" key="1">
    <citation type="journal article" date="2019" name="Int. J. Syst. Evol. Microbiol.">
        <title>The Global Catalogue of Microorganisms (GCM) 10K type strain sequencing project: providing services to taxonomists for standard genome sequencing and annotation.</title>
        <authorList>
            <consortium name="The Broad Institute Genomics Platform"/>
            <consortium name="The Broad Institute Genome Sequencing Center for Infectious Disease"/>
            <person name="Wu L."/>
            <person name="Ma J."/>
        </authorList>
    </citation>
    <scope>NUCLEOTIDE SEQUENCE [LARGE SCALE GENOMIC DNA]</scope>
    <source>
        <strain evidence="2">FCH27</strain>
    </source>
</reference>
<comment type="caution">
    <text evidence="1">The sequence shown here is derived from an EMBL/GenBank/DDBJ whole genome shotgun (WGS) entry which is preliminary data.</text>
</comment>
<sequence>MAKLVDCPFCGKRGPRTREHVWARWLHGTHAARALLEGTNGERIPRDYHALTVLPDGRYERSSETLGPVAKWLPNVTVWVCSDCNSGWMSRLEDNVKRLLGPFVESDLPVRLTVEDLTTLATWATKCWMAYALTRPRINNPFRDEEYRTMASAPAPLARSRIWLMRSHSPSAQVSLGLQSTLVHKGVPDLTTAPDNTAYGFLAAAEVVIFMTLVPAELPGEALDVMSPDFLCPMPGVRECWPLARAQYFPLESVDHAVIHSLIEHPRHLFEAMGLPTGESTRETEHVYNAFLKGADAAELRASWTSPLRGGE</sequence>
<proteinExistence type="predicted"/>
<evidence type="ECO:0000313" key="2">
    <source>
        <dbReference type="Proteomes" id="UP001596524"/>
    </source>
</evidence>
<evidence type="ECO:0000313" key="1">
    <source>
        <dbReference type="EMBL" id="MFC7362485.1"/>
    </source>
</evidence>
<accession>A0ABW2N982</accession>
<name>A0ABW2N982_9ACTN</name>
<evidence type="ECO:0008006" key="3">
    <source>
        <dbReference type="Google" id="ProtNLM"/>
    </source>
</evidence>